<protein>
    <submittedName>
        <fullName evidence="1">Uncharacterized protein</fullName>
    </submittedName>
</protein>
<gene>
    <name evidence="1" type="ORF">AMELA_G00198460</name>
</gene>
<dbReference type="Proteomes" id="UP000593565">
    <property type="component" value="Unassembled WGS sequence"/>
</dbReference>
<accession>A0A7J6A8Q4</accession>
<comment type="caution">
    <text evidence="1">The sequence shown here is derived from an EMBL/GenBank/DDBJ whole genome shotgun (WGS) entry which is preliminary data.</text>
</comment>
<name>A0A7J6A8Q4_AMEME</name>
<sequence length="77" mass="8773">MSPVHDVWSMFKSLQSAWFFSPHLEVFILMLEYFTLPTLQLSSSESESENLITLAQPLEPGVSDFHCAQVYCFTALV</sequence>
<organism evidence="1 2">
    <name type="scientific">Ameiurus melas</name>
    <name type="common">Black bullhead</name>
    <name type="synonym">Silurus melas</name>
    <dbReference type="NCBI Taxonomy" id="219545"/>
    <lineage>
        <taxon>Eukaryota</taxon>
        <taxon>Metazoa</taxon>
        <taxon>Chordata</taxon>
        <taxon>Craniata</taxon>
        <taxon>Vertebrata</taxon>
        <taxon>Euteleostomi</taxon>
        <taxon>Actinopterygii</taxon>
        <taxon>Neopterygii</taxon>
        <taxon>Teleostei</taxon>
        <taxon>Ostariophysi</taxon>
        <taxon>Siluriformes</taxon>
        <taxon>Ictaluridae</taxon>
        <taxon>Ameiurus</taxon>
    </lineage>
</organism>
<evidence type="ECO:0000313" key="2">
    <source>
        <dbReference type="Proteomes" id="UP000593565"/>
    </source>
</evidence>
<reference evidence="1 2" key="1">
    <citation type="submission" date="2020-02" db="EMBL/GenBank/DDBJ databases">
        <title>A chromosome-scale genome assembly of the black bullhead catfish (Ameiurus melas).</title>
        <authorList>
            <person name="Wen M."/>
            <person name="Zham M."/>
            <person name="Cabau C."/>
            <person name="Klopp C."/>
            <person name="Donnadieu C."/>
            <person name="Roques C."/>
            <person name="Bouchez O."/>
            <person name="Lampietro C."/>
            <person name="Jouanno E."/>
            <person name="Herpin A."/>
            <person name="Louis A."/>
            <person name="Berthelot C."/>
            <person name="Parey E."/>
            <person name="Roest-Crollius H."/>
            <person name="Braasch I."/>
            <person name="Postlethwait J."/>
            <person name="Robinson-Rechavi M."/>
            <person name="Echchiki A."/>
            <person name="Begum T."/>
            <person name="Montfort J."/>
            <person name="Schartl M."/>
            <person name="Bobe J."/>
            <person name="Guiguen Y."/>
        </authorList>
    </citation>
    <scope>NUCLEOTIDE SEQUENCE [LARGE SCALE GENOMIC DNA]</scope>
    <source>
        <strain evidence="1">M_S1</strain>
        <tissue evidence="1">Blood</tissue>
    </source>
</reference>
<evidence type="ECO:0000313" key="1">
    <source>
        <dbReference type="EMBL" id="KAF4078369.1"/>
    </source>
</evidence>
<dbReference type="EMBL" id="JAAGNN010000017">
    <property type="protein sequence ID" value="KAF4078369.1"/>
    <property type="molecule type" value="Genomic_DNA"/>
</dbReference>
<keyword evidence="2" id="KW-1185">Reference proteome</keyword>
<dbReference type="AlphaFoldDB" id="A0A7J6A8Q4"/>
<proteinExistence type="predicted"/>